<dbReference type="EnsemblMetazoa" id="PPA42016.1">
    <property type="protein sequence ID" value="PPA42016.1"/>
    <property type="gene ID" value="WBGene00280385"/>
</dbReference>
<organism evidence="1 2">
    <name type="scientific">Pristionchus pacificus</name>
    <name type="common">Parasitic nematode worm</name>
    <dbReference type="NCBI Taxonomy" id="54126"/>
    <lineage>
        <taxon>Eukaryota</taxon>
        <taxon>Metazoa</taxon>
        <taxon>Ecdysozoa</taxon>
        <taxon>Nematoda</taxon>
        <taxon>Chromadorea</taxon>
        <taxon>Rhabditida</taxon>
        <taxon>Rhabditina</taxon>
        <taxon>Diplogasteromorpha</taxon>
        <taxon>Diplogasteroidea</taxon>
        <taxon>Neodiplogasteridae</taxon>
        <taxon>Pristionchus</taxon>
    </lineage>
</organism>
<dbReference type="Gene3D" id="2.10.90.10">
    <property type="entry name" value="Cystine-knot cytokines"/>
    <property type="match status" value="1"/>
</dbReference>
<gene>
    <name evidence="1" type="primary">WBGene00280385</name>
</gene>
<dbReference type="SUPFAM" id="SSF57501">
    <property type="entry name" value="Cystine-knot cytokines"/>
    <property type="match status" value="1"/>
</dbReference>
<reference evidence="1" key="2">
    <citation type="submission" date="2022-06" db="UniProtKB">
        <authorList>
            <consortium name="EnsemblMetazoa"/>
        </authorList>
    </citation>
    <scope>IDENTIFICATION</scope>
    <source>
        <strain evidence="1">PS312</strain>
    </source>
</reference>
<name>A0A2A6C092_PRIPA</name>
<dbReference type="InterPro" id="IPR029034">
    <property type="entry name" value="Cystine-knot_cytokine"/>
</dbReference>
<evidence type="ECO:0000313" key="2">
    <source>
        <dbReference type="Proteomes" id="UP000005239"/>
    </source>
</evidence>
<dbReference type="Proteomes" id="UP000005239">
    <property type="component" value="Unassembled WGS sequence"/>
</dbReference>
<dbReference type="OrthoDB" id="5783840at2759"/>
<reference evidence="2" key="1">
    <citation type="journal article" date="2008" name="Nat. Genet.">
        <title>The Pristionchus pacificus genome provides a unique perspective on nematode lifestyle and parasitism.</title>
        <authorList>
            <person name="Dieterich C."/>
            <person name="Clifton S.W."/>
            <person name="Schuster L.N."/>
            <person name="Chinwalla A."/>
            <person name="Delehaunty K."/>
            <person name="Dinkelacker I."/>
            <person name="Fulton L."/>
            <person name="Fulton R."/>
            <person name="Godfrey J."/>
            <person name="Minx P."/>
            <person name="Mitreva M."/>
            <person name="Roeseler W."/>
            <person name="Tian H."/>
            <person name="Witte H."/>
            <person name="Yang S.P."/>
            <person name="Wilson R.K."/>
            <person name="Sommer R.J."/>
        </authorList>
    </citation>
    <scope>NUCLEOTIDE SEQUENCE [LARGE SCALE GENOMIC DNA]</scope>
    <source>
        <strain evidence="2">PS312</strain>
    </source>
</reference>
<dbReference type="AlphaFoldDB" id="A0A2A6C092"/>
<sequence>MFSPAADSMNLSSLPSAIIRLIVLAQLESIDDLRLISLRWNSIVSEALRVRTRLPAIKSFAWNLFERHCDNEEYDARVLIAKRYANYFGISIWVCKQTSSVNFGEYMNLICQSTIPARLFAQCSHIEKFVLGQITNIDAFYAKQRALCVVSINELEVSEKIAAMLAAFIRTHLVQKLCLRFTSEFYVVQGELVEFLSDIANEAVKVSFEFSCYDVHKLNVVDHSNYWKETANELAGDKSAVTSIKLCDEPPHHAIGYNSTNHPVRDTVYRQHTINLSPLEFNCLRAAPKSNAWNNAELLIPLDLWRCFMIRNWRCSLTGCGNNGHFEISWRVVNSAYPSLVRIFARCSQVQQFVLHSIRLLREFYSVEQALCDVPLHELVVKERLSDFDSEKSGVFSNFTLKATLTAFVQTHVVKNLTLNFVCDFEEIGEDLVNFISNVADEDLTVSVCFNSAVEIFTAVRLKLWLKRAKKFCKSGTIVRAYFLSDYVARLVYDNNEVDRINIWKTKGNDLCSKWMAVTSLLAAAPADAGCELKVMKIPDQNVHKSDVAGKRCRVDVPLPVCRGFCKTSEEGTHRFPSSHHNSSVCSPKIEKLEKVPLTDCDEGFDPAEAWIEIPVLEKVPLTDCDEGFDPAEAWIEIPVVNHCHCQALP</sequence>
<accession>A0A2A6C092</accession>
<evidence type="ECO:0000313" key="1">
    <source>
        <dbReference type="EnsemblMetazoa" id="PPA42016.1"/>
    </source>
</evidence>
<keyword evidence="2" id="KW-1185">Reference proteome</keyword>
<accession>A0A8R1YXT4</accession>
<protein>
    <submittedName>
        <fullName evidence="1">Uncharacterized protein</fullName>
    </submittedName>
</protein>
<proteinExistence type="predicted"/>